<keyword evidence="2" id="KW-1133">Transmembrane helix</keyword>
<reference evidence="3 4" key="1">
    <citation type="submission" date="2014-12" db="EMBL/GenBank/DDBJ databases">
        <title>Genome assembly of Enhygromyxa salina DSM 15201.</title>
        <authorList>
            <person name="Sharma G."/>
            <person name="Subramanian S."/>
        </authorList>
    </citation>
    <scope>NUCLEOTIDE SEQUENCE [LARGE SCALE GENOMIC DNA]</scope>
    <source>
        <strain evidence="3 4">DSM 15201</strain>
    </source>
</reference>
<name>A0A0C1ZC26_9BACT</name>
<organism evidence="3 4">
    <name type="scientific">Enhygromyxa salina</name>
    <dbReference type="NCBI Taxonomy" id="215803"/>
    <lineage>
        <taxon>Bacteria</taxon>
        <taxon>Pseudomonadati</taxon>
        <taxon>Myxococcota</taxon>
        <taxon>Polyangia</taxon>
        <taxon>Nannocystales</taxon>
        <taxon>Nannocystaceae</taxon>
        <taxon>Enhygromyxa</taxon>
    </lineage>
</organism>
<keyword evidence="2" id="KW-0812">Transmembrane</keyword>
<feature type="compositionally biased region" description="Low complexity" evidence="1">
    <location>
        <begin position="1"/>
        <end position="13"/>
    </location>
</feature>
<feature type="region of interest" description="Disordered" evidence="1">
    <location>
        <begin position="1"/>
        <end position="30"/>
    </location>
</feature>
<gene>
    <name evidence="3" type="ORF">DB30_05793</name>
</gene>
<evidence type="ECO:0000256" key="2">
    <source>
        <dbReference type="SAM" id="Phobius"/>
    </source>
</evidence>
<proteinExistence type="predicted"/>
<evidence type="ECO:0000256" key="1">
    <source>
        <dbReference type="SAM" id="MobiDB-lite"/>
    </source>
</evidence>
<evidence type="ECO:0000313" key="3">
    <source>
        <dbReference type="EMBL" id="KIG15249.1"/>
    </source>
</evidence>
<comment type="caution">
    <text evidence="3">The sequence shown here is derived from an EMBL/GenBank/DDBJ whole genome shotgun (WGS) entry which is preliminary data.</text>
</comment>
<keyword evidence="2" id="KW-0472">Membrane</keyword>
<sequence>MNQPRAPLQLLPAPEDREPSEPTSARKAPLIEPRRLAPGAPLSPGPVPFELATELRVGEPVIWWGRKSRIDRRPILWLLIAGLLVLGFATMLAPELWDQPWTDMWKPLVPALAPAALLGIRERLSLRDVVVTDSSILVCDHRGRLDRLAFRNVRRVGRDLLTGGILLEGARHKLRLPPALAEDARAAIASQTRHTLRSDEGPEDPLAWLP</sequence>
<dbReference type="Proteomes" id="UP000031599">
    <property type="component" value="Unassembled WGS sequence"/>
</dbReference>
<dbReference type="EMBL" id="JMCC02000058">
    <property type="protein sequence ID" value="KIG15249.1"/>
    <property type="molecule type" value="Genomic_DNA"/>
</dbReference>
<accession>A0A0C1ZC26</accession>
<evidence type="ECO:0000313" key="4">
    <source>
        <dbReference type="Proteomes" id="UP000031599"/>
    </source>
</evidence>
<dbReference type="RefSeq" id="WP_052552029.1">
    <property type="nucleotide sequence ID" value="NZ_JMCC02000058.1"/>
</dbReference>
<dbReference type="AlphaFoldDB" id="A0A0C1ZC26"/>
<protein>
    <submittedName>
        <fullName evidence="3">Uncharacterized protein</fullName>
    </submittedName>
</protein>
<feature type="region of interest" description="Disordered" evidence="1">
    <location>
        <begin position="191"/>
        <end position="210"/>
    </location>
</feature>
<feature type="transmembrane region" description="Helical" evidence="2">
    <location>
        <begin position="75"/>
        <end position="92"/>
    </location>
</feature>